<organism evidence="1 2">
    <name type="scientific">Plectus sambesii</name>
    <dbReference type="NCBI Taxonomy" id="2011161"/>
    <lineage>
        <taxon>Eukaryota</taxon>
        <taxon>Metazoa</taxon>
        <taxon>Ecdysozoa</taxon>
        <taxon>Nematoda</taxon>
        <taxon>Chromadorea</taxon>
        <taxon>Plectida</taxon>
        <taxon>Plectina</taxon>
        <taxon>Plectoidea</taxon>
        <taxon>Plectidae</taxon>
        <taxon>Plectus</taxon>
    </lineage>
</organism>
<dbReference type="PANTHER" id="PTHR10974:SF75">
    <property type="entry name" value="SULFATASE DOMAIN-CONTAINING PROTEIN"/>
    <property type="match status" value="1"/>
</dbReference>
<dbReference type="CDD" id="cd16021">
    <property type="entry name" value="ALP_like"/>
    <property type="match status" value="1"/>
</dbReference>
<dbReference type="Proteomes" id="UP000887566">
    <property type="component" value="Unplaced"/>
</dbReference>
<sequence>MHFQIVPSPNISVNQNTGEPFRPSVFILLFDSVSRSSGIRSIPKTINILKENYGAFDFRGLNKVGSNSLPNGYAFLTGIRTEELPSVDFHMDEKLPSERPNYCHEYVDNSTFIGKNFTDAGYVSLMAEDWTYGVFKVPGCIGFSNKPTTHYLRPFYVRMGEDKMLREQTLWQPCIETYQPLMEYHVQFLKAYPTTVPKFSLIWITELAHNYLDGLFHVDDYFANFFQQNRQLFRESFVFMMSDHGMTFGPVRETKMGQKENGNPMLFFAVPESLSHNKQLLENLRTNSADRLISHFDVYTTLLDIATVAPRTNWTDF</sequence>
<dbReference type="SUPFAM" id="SSF53649">
    <property type="entry name" value="Alkaline phosphatase-like"/>
    <property type="match status" value="1"/>
</dbReference>
<dbReference type="GO" id="GO:0005615">
    <property type="term" value="C:extracellular space"/>
    <property type="evidence" value="ECO:0007669"/>
    <property type="project" value="TreeGrafter"/>
</dbReference>
<protein>
    <submittedName>
        <fullName evidence="2">Sulfatase N-terminal domain-containing protein</fullName>
    </submittedName>
</protein>
<dbReference type="AlphaFoldDB" id="A0A914WJN5"/>
<evidence type="ECO:0000313" key="2">
    <source>
        <dbReference type="WBParaSite" id="PSAMB.scaffold4317size15014.g23983.t1"/>
    </source>
</evidence>
<dbReference type="Pfam" id="PF02995">
    <property type="entry name" value="DUF229"/>
    <property type="match status" value="1"/>
</dbReference>
<accession>A0A914WJN5</accession>
<dbReference type="InterPro" id="IPR017850">
    <property type="entry name" value="Alkaline_phosphatase_core_sf"/>
</dbReference>
<dbReference type="WBParaSite" id="PSAMB.scaffold4317size15014.g23983.t1">
    <property type="protein sequence ID" value="PSAMB.scaffold4317size15014.g23983.t1"/>
    <property type="gene ID" value="PSAMB.scaffold4317size15014.g23983"/>
</dbReference>
<dbReference type="PANTHER" id="PTHR10974">
    <property type="entry name" value="FI08016P-RELATED"/>
    <property type="match status" value="1"/>
</dbReference>
<dbReference type="InterPro" id="IPR004245">
    <property type="entry name" value="DUF229"/>
</dbReference>
<reference evidence="2" key="1">
    <citation type="submission" date="2022-11" db="UniProtKB">
        <authorList>
            <consortium name="WormBaseParasite"/>
        </authorList>
    </citation>
    <scope>IDENTIFICATION</scope>
</reference>
<name>A0A914WJN5_9BILA</name>
<keyword evidence="1" id="KW-1185">Reference proteome</keyword>
<proteinExistence type="predicted"/>
<evidence type="ECO:0000313" key="1">
    <source>
        <dbReference type="Proteomes" id="UP000887566"/>
    </source>
</evidence>
<dbReference type="Gene3D" id="3.40.720.10">
    <property type="entry name" value="Alkaline Phosphatase, subunit A"/>
    <property type="match status" value="1"/>
</dbReference>